<proteinExistence type="predicted"/>
<dbReference type="InterPro" id="IPR006311">
    <property type="entry name" value="TAT_signal"/>
</dbReference>
<dbReference type="SUPFAM" id="SSF63829">
    <property type="entry name" value="Calcium-dependent phosphotriesterase"/>
    <property type="match status" value="1"/>
</dbReference>
<dbReference type="RefSeq" id="WP_205259576.1">
    <property type="nucleotide sequence ID" value="NZ_JAERWK010000006.1"/>
</dbReference>
<dbReference type="PANTHER" id="PTHR35399">
    <property type="entry name" value="SLR8030 PROTEIN"/>
    <property type="match status" value="1"/>
</dbReference>
<dbReference type="EMBL" id="JAERWK010000006">
    <property type="protein sequence ID" value="MBM9466528.1"/>
    <property type="molecule type" value="Genomic_DNA"/>
</dbReference>
<sequence>MFGHTRGKRSAVTCHLKCDDACAKHAPNETANPTFHEIANAALSRRMLLRGAGAGALTLVVGSQLVGGAPEAAAAVRPAGSRGGWDGAWRGGKGGSGNLRFAPIAPVDQLVDDFTVPEGYTWDTIIRWGDPLFDVADVFDAAHQTPELQARQFGYNNDYLDIIVIPWATDEALLVSNHEYTNHNIMFPETADAAMLACYRKVEMEAHGLSVVHLTRERDGAPWSYTVGNPYNRRHTVTTEFTLSGPVAGSDLVKTVADPSGRTVFGTLNNCAGGTTPWGTVLSGEENFNGYFVGRGTDQEARYGISTAATSYGFETIDPRFDANNAGYEQEAHRFGWIVEVDPFEPQDAPVKHTALGRFKHEAGSIQVGASGHVGVYMGDDERFDYLYKFVSKDTMDPDVLNPASRPHNKQLLTDGTLYVARFTGDSPAAEIDGTGTVPSDGAFDGTGEWIPLVREGVSLVPGFTAEEALVFTRLAADAVGATKMDRPEDVQPNPKTGKVYVACTNNTNRGLEGRAPADEVNPRTANRDGHVIEITEDADVTGTTFSWNILLLCGDPSDPDTTTYFSGFPAEKVSPISCPDNLAFDSRGNLWISTDGQPGTIGYNDGLFKVTLEGPERGRVEQFLAVPREAETCGPVIHDEDGMVFVNVQHPGEDGTWTEQTSYFPDYVAEGATPAPGDWRGPRPSVVQVYRSKRGR</sequence>
<dbReference type="PANTHER" id="PTHR35399:SF2">
    <property type="entry name" value="DUF839 DOMAIN-CONTAINING PROTEIN"/>
    <property type="match status" value="1"/>
</dbReference>
<name>A0A938YBD9_9ACTN</name>
<comment type="caution">
    <text evidence="1">The sequence shown here is derived from an EMBL/GenBank/DDBJ whole genome shotgun (WGS) entry which is preliminary data.</text>
</comment>
<keyword evidence="2" id="KW-1185">Reference proteome</keyword>
<accession>A0A938YBD9</accession>
<evidence type="ECO:0000313" key="2">
    <source>
        <dbReference type="Proteomes" id="UP000663792"/>
    </source>
</evidence>
<gene>
    <name evidence="1" type="ORF">JL106_04435</name>
</gene>
<dbReference type="Proteomes" id="UP000663792">
    <property type="component" value="Unassembled WGS sequence"/>
</dbReference>
<reference evidence="1" key="1">
    <citation type="submission" date="2021-01" db="EMBL/GenBank/DDBJ databases">
        <title>YIM 132084 draft genome.</title>
        <authorList>
            <person name="An D."/>
        </authorList>
    </citation>
    <scope>NUCLEOTIDE SEQUENCE</scope>
    <source>
        <strain evidence="1">YIM 132084</strain>
    </source>
</reference>
<evidence type="ECO:0000313" key="1">
    <source>
        <dbReference type="EMBL" id="MBM9466528.1"/>
    </source>
</evidence>
<dbReference type="PROSITE" id="PS51318">
    <property type="entry name" value="TAT"/>
    <property type="match status" value="1"/>
</dbReference>
<organism evidence="1 2">
    <name type="scientific">Nakamurella leprariae</name>
    <dbReference type="NCBI Taxonomy" id="2803911"/>
    <lineage>
        <taxon>Bacteria</taxon>
        <taxon>Bacillati</taxon>
        <taxon>Actinomycetota</taxon>
        <taxon>Actinomycetes</taxon>
        <taxon>Nakamurellales</taxon>
        <taxon>Nakamurellaceae</taxon>
        <taxon>Nakamurella</taxon>
    </lineage>
</organism>
<protein>
    <submittedName>
        <fullName evidence="1">PhoX family phosphatase</fullName>
    </submittedName>
</protein>
<dbReference type="InterPro" id="IPR008557">
    <property type="entry name" value="PhoX"/>
</dbReference>
<dbReference type="Pfam" id="PF05787">
    <property type="entry name" value="PhoX"/>
    <property type="match status" value="1"/>
</dbReference>
<dbReference type="AlphaFoldDB" id="A0A938YBD9"/>